<dbReference type="GO" id="GO:0003735">
    <property type="term" value="F:structural constituent of ribosome"/>
    <property type="evidence" value="ECO:0007669"/>
    <property type="project" value="InterPro"/>
</dbReference>
<evidence type="ECO:0000256" key="3">
    <source>
        <dbReference type="ARBA" id="ARBA00022980"/>
    </source>
</evidence>
<dbReference type="AlphaFoldDB" id="A0A1G6QBL1"/>
<evidence type="ECO:0000313" key="8">
    <source>
        <dbReference type="Proteomes" id="UP000199411"/>
    </source>
</evidence>
<dbReference type="HAMAP" id="MF_01366">
    <property type="entry name" value="Ribosomal_uL13"/>
    <property type="match status" value="1"/>
</dbReference>
<comment type="similarity">
    <text evidence="1 6">Belongs to the universal ribosomal protein uL13 family.</text>
</comment>
<dbReference type="SUPFAM" id="SSF52161">
    <property type="entry name" value="Ribosomal protein L13"/>
    <property type="match status" value="1"/>
</dbReference>
<organism evidence="7 8">
    <name type="scientific">Desulfurella multipotens</name>
    <dbReference type="NCBI Taxonomy" id="79269"/>
    <lineage>
        <taxon>Bacteria</taxon>
        <taxon>Pseudomonadati</taxon>
        <taxon>Campylobacterota</taxon>
        <taxon>Desulfurellia</taxon>
        <taxon>Desulfurellales</taxon>
        <taxon>Desulfurellaceae</taxon>
        <taxon>Desulfurella</taxon>
    </lineage>
</organism>
<dbReference type="FunFam" id="3.90.1180.10:FF:000001">
    <property type="entry name" value="50S ribosomal protein L13"/>
    <property type="match status" value="1"/>
</dbReference>
<comment type="subunit">
    <text evidence="2 6">Part of the 50S ribosomal subunit.</text>
</comment>
<dbReference type="EMBL" id="FMYU01000011">
    <property type="protein sequence ID" value="SDC89294.1"/>
    <property type="molecule type" value="Genomic_DNA"/>
</dbReference>
<dbReference type="OrthoDB" id="9801330at2"/>
<evidence type="ECO:0000256" key="6">
    <source>
        <dbReference type="HAMAP-Rule" id="MF_01366"/>
    </source>
</evidence>
<dbReference type="PANTHER" id="PTHR11545:SF2">
    <property type="entry name" value="LARGE RIBOSOMAL SUBUNIT PROTEIN UL13M"/>
    <property type="match status" value="1"/>
</dbReference>
<dbReference type="RefSeq" id="WP_092129382.1">
    <property type="nucleotide sequence ID" value="NZ_FMYU01000011.1"/>
</dbReference>
<dbReference type="InterPro" id="IPR005822">
    <property type="entry name" value="Ribosomal_uL13"/>
</dbReference>
<evidence type="ECO:0000256" key="2">
    <source>
        <dbReference type="ARBA" id="ARBA00011838"/>
    </source>
</evidence>
<dbReference type="GO" id="GO:0017148">
    <property type="term" value="P:negative regulation of translation"/>
    <property type="evidence" value="ECO:0007669"/>
    <property type="project" value="TreeGrafter"/>
</dbReference>
<dbReference type="NCBIfam" id="TIGR01066">
    <property type="entry name" value="rplM_bact"/>
    <property type="match status" value="1"/>
</dbReference>
<evidence type="ECO:0000313" key="7">
    <source>
        <dbReference type="EMBL" id="SDC89294.1"/>
    </source>
</evidence>
<name>A0A1G6QBL1_9BACT</name>
<dbReference type="CDD" id="cd00392">
    <property type="entry name" value="Ribosomal_L13"/>
    <property type="match status" value="1"/>
</dbReference>
<keyword evidence="8" id="KW-1185">Reference proteome</keyword>
<keyword evidence="4 6" id="KW-0687">Ribonucleoprotein</keyword>
<keyword evidence="3 6" id="KW-0689">Ribosomal protein</keyword>
<dbReference type="GO" id="GO:0003729">
    <property type="term" value="F:mRNA binding"/>
    <property type="evidence" value="ECO:0007669"/>
    <property type="project" value="UniProtKB-ARBA"/>
</dbReference>
<accession>A0A1G6QBL1</accession>
<dbReference type="PIRSF" id="PIRSF002181">
    <property type="entry name" value="Ribosomal_L13"/>
    <property type="match status" value="1"/>
</dbReference>
<dbReference type="Gene3D" id="3.90.1180.10">
    <property type="entry name" value="Ribosomal protein L13"/>
    <property type="match status" value="1"/>
</dbReference>
<evidence type="ECO:0000256" key="1">
    <source>
        <dbReference type="ARBA" id="ARBA00006227"/>
    </source>
</evidence>
<comment type="function">
    <text evidence="6">This protein is one of the early assembly proteins of the 50S ribosomal subunit, although it is not seen to bind rRNA by itself. It is important during the early stages of 50S assembly.</text>
</comment>
<dbReference type="Proteomes" id="UP000199411">
    <property type="component" value="Unassembled WGS sequence"/>
</dbReference>
<dbReference type="InterPro" id="IPR005823">
    <property type="entry name" value="Ribosomal_uL13_bac-type"/>
</dbReference>
<sequence>MKSFVAKSEPTDKKWYLIDAKGVVLGDLCVKIANIIRGKNKPTFTPNVDCGDFVVVINAKDIVLTGKKLDQKKYFTHSGYIGGIKEITARKLLTKDPERMIKHGVWGMLPKNRLSKRLINKLKVYIDENHPHKAQKPQEIKVGE</sequence>
<reference evidence="8" key="1">
    <citation type="submission" date="2016-10" db="EMBL/GenBank/DDBJ databases">
        <authorList>
            <person name="Varghese N."/>
            <person name="Submissions S."/>
        </authorList>
    </citation>
    <scope>NUCLEOTIDE SEQUENCE [LARGE SCALE GENOMIC DNA]</scope>
    <source>
        <strain evidence="8">DSM 8415</strain>
    </source>
</reference>
<dbReference type="InterPro" id="IPR036899">
    <property type="entry name" value="Ribosomal_uL13_sf"/>
</dbReference>
<gene>
    <name evidence="6" type="primary">rplM</name>
    <name evidence="7" type="ORF">SAMN05660835_01538</name>
</gene>
<dbReference type="GO" id="GO:0022625">
    <property type="term" value="C:cytosolic large ribosomal subunit"/>
    <property type="evidence" value="ECO:0007669"/>
    <property type="project" value="TreeGrafter"/>
</dbReference>
<dbReference type="Pfam" id="PF00572">
    <property type="entry name" value="Ribosomal_L13"/>
    <property type="match status" value="1"/>
</dbReference>
<dbReference type="GO" id="GO:0006412">
    <property type="term" value="P:translation"/>
    <property type="evidence" value="ECO:0007669"/>
    <property type="project" value="UniProtKB-UniRule"/>
</dbReference>
<dbReference type="PANTHER" id="PTHR11545">
    <property type="entry name" value="RIBOSOMAL PROTEIN L13"/>
    <property type="match status" value="1"/>
</dbReference>
<evidence type="ECO:0000256" key="5">
    <source>
        <dbReference type="ARBA" id="ARBA00035201"/>
    </source>
</evidence>
<proteinExistence type="inferred from homology"/>
<evidence type="ECO:0000256" key="4">
    <source>
        <dbReference type="ARBA" id="ARBA00023274"/>
    </source>
</evidence>
<protein>
    <recommendedName>
        <fullName evidence="5 6">Large ribosomal subunit protein uL13</fullName>
    </recommendedName>
</protein>